<keyword evidence="1" id="KW-1133">Transmembrane helix</keyword>
<dbReference type="AlphaFoldDB" id="A0A9D1JBZ9"/>
<reference evidence="2" key="1">
    <citation type="submission" date="2020-10" db="EMBL/GenBank/DDBJ databases">
        <authorList>
            <person name="Gilroy R."/>
        </authorList>
    </citation>
    <scope>NUCLEOTIDE SEQUENCE</scope>
    <source>
        <strain evidence="2">ChiSjej5B23-6657</strain>
    </source>
</reference>
<comment type="caution">
    <text evidence="2">The sequence shown here is derived from an EMBL/GenBank/DDBJ whole genome shotgun (WGS) entry which is preliminary data.</text>
</comment>
<sequence length="567" mass="61956">MKNRKVAYVVMTLALAVAVFLAWLLLLPAINLQDPLFWTFVVGTLFIWGILASAIEGSFGGRRREDYKAAGIAVACGVGIAAVGLLIALASSVVFHAKTYAGIMAVTEKEAIADDLPSAETTSSIALMDTDSAAKLGDRKIGSLAEVVSQYDVSGDYSQIAYQDEPLKVSALEYAGIIKYFRNRGAGIPGYITVSPSKMDADYVELDEGMRYVPSAYFLEDLYRHVRLAYPTALLDGYSFELDDEGNPYYTFPVFENQIFLFGGRDVKGVIAVDPVSGDMQYYDVGDVPEWIDRVYDGDLLCDQYNWHGLYSGGFFNSIFSQTGCRKITEISDGETEEGDEADASNGIDYGYVVKDNDVWVFTGVTSLNSDQSNIGFVLMNERTKECNFYPIAGADEQSAMRAAEGELQQYGYKASFPSLIDIDGVPTYIMVLKDASGLVKQYAAVNVAQYNIVATADTQAECINRYNELLGKGALVDDSGQEKEESAPQETLTPVTVTIAKIEYVTVDGDTWVYILGTDQQIYKTQFGKGANEQIMRCNVGDTLQISVNSEGVFDLPENTTDEGAA</sequence>
<organism evidence="2 3">
    <name type="scientific">Candidatus Pullilachnospira gallistercoris</name>
    <dbReference type="NCBI Taxonomy" id="2840911"/>
    <lineage>
        <taxon>Bacteria</taxon>
        <taxon>Bacillati</taxon>
        <taxon>Bacillota</taxon>
        <taxon>Clostridia</taxon>
        <taxon>Lachnospirales</taxon>
        <taxon>Lachnospiraceae</taxon>
        <taxon>Lachnospiraceae incertae sedis</taxon>
        <taxon>Candidatus Pullilachnospira</taxon>
    </lineage>
</organism>
<dbReference type="EMBL" id="DVHM01000169">
    <property type="protein sequence ID" value="HIR71569.1"/>
    <property type="molecule type" value="Genomic_DNA"/>
</dbReference>
<keyword evidence="1" id="KW-0812">Transmembrane</keyword>
<protein>
    <submittedName>
        <fullName evidence="2">DUF2029 domain-containing protein</fullName>
    </submittedName>
</protein>
<evidence type="ECO:0000313" key="3">
    <source>
        <dbReference type="Proteomes" id="UP000823912"/>
    </source>
</evidence>
<keyword evidence="1" id="KW-0472">Membrane</keyword>
<feature type="transmembrane region" description="Helical" evidence="1">
    <location>
        <begin position="36"/>
        <end position="55"/>
    </location>
</feature>
<feature type="transmembrane region" description="Helical" evidence="1">
    <location>
        <begin position="7"/>
        <end position="30"/>
    </location>
</feature>
<proteinExistence type="predicted"/>
<name>A0A9D1JBZ9_9FIRM</name>
<evidence type="ECO:0000256" key="1">
    <source>
        <dbReference type="SAM" id="Phobius"/>
    </source>
</evidence>
<feature type="transmembrane region" description="Helical" evidence="1">
    <location>
        <begin position="67"/>
        <end position="90"/>
    </location>
</feature>
<dbReference type="Proteomes" id="UP000823912">
    <property type="component" value="Unassembled WGS sequence"/>
</dbReference>
<evidence type="ECO:0000313" key="2">
    <source>
        <dbReference type="EMBL" id="HIR71569.1"/>
    </source>
</evidence>
<reference evidence="2" key="2">
    <citation type="journal article" date="2021" name="PeerJ">
        <title>Extensive microbial diversity within the chicken gut microbiome revealed by metagenomics and culture.</title>
        <authorList>
            <person name="Gilroy R."/>
            <person name="Ravi A."/>
            <person name="Getino M."/>
            <person name="Pursley I."/>
            <person name="Horton D.L."/>
            <person name="Alikhan N.F."/>
            <person name="Baker D."/>
            <person name="Gharbi K."/>
            <person name="Hall N."/>
            <person name="Watson M."/>
            <person name="Adriaenssens E.M."/>
            <person name="Foster-Nyarko E."/>
            <person name="Jarju S."/>
            <person name="Secka A."/>
            <person name="Antonio M."/>
            <person name="Oren A."/>
            <person name="Chaudhuri R.R."/>
            <person name="La Ragione R."/>
            <person name="Hildebrand F."/>
            <person name="Pallen M.J."/>
        </authorList>
    </citation>
    <scope>NUCLEOTIDE SEQUENCE</scope>
    <source>
        <strain evidence="2">ChiSjej5B23-6657</strain>
    </source>
</reference>
<accession>A0A9D1JBZ9</accession>
<gene>
    <name evidence="2" type="ORF">IAA55_09850</name>
</gene>